<evidence type="ECO:0000313" key="1">
    <source>
        <dbReference type="Proteomes" id="UP000515121"/>
    </source>
</evidence>
<dbReference type="InterPro" id="IPR043129">
    <property type="entry name" value="ATPase_NBD"/>
</dbReference>
<keyword evidence="1" id="KW-1185">Reference proteome</keyword>
<dbReference type="PANTHER" id="PTHR11937">
    <property type="entry name" value="ACTIN"/>
    <property type="match status" value="1"/>
</dbReference>
<dbReference type="AlphaFoldDB" id="A0A6P6ANE0"/>
<accession>A0A6P6ANE0</accession>
<evidence type="ECO:0000313" key="2">
    <source>
        <dbReference type="RefSeq" id="XP_022766323.1"/>
    </source>
</evidence>
<gene>
    <name evidence="2" type="primary">LOC111311211</name>
</gene>
<dbReference type="RefSeq" id="XP_022766323.1">
    <property type="nucleotide sequence ID" value="XM_022910588.1"/>
</dbReference>
<dbReference type="Pfam" id="PF00022">
    <property type="entry name" value="Actin"/>
    <property type="match status" value="1"/>
</dbReference>
<sequence>MYREDEVSAIVIDQGSHTYKAGYASEDAPKTVFPSVVGSIDKMDAANVNNENNNFETNNSNVDSNKPKRRCRLYVGSQALDFRHDYMKMLFPQKDGVIIDWDIFDSIWDHVFKKCLLVDPKEHPMLLAEPFSNTQQ</sequence>
<dbReference type="KEGG" id="dzi:111311211"/>
<dbReference type="SUPFAM" id="SSF53067">
    <property type="entry name" value="Actin-like ATPase domain"/>
    <property type="match status" value="1"/>
</dbReference>
<name>A0A6P6ANE0_DURZI</name>
<reference evidence="2" key="1">
    <citation type="submission" date="2025-08" db="UniProtKB">
        <authorList>
            <consortium name="RefSeq"/>
        </authorList>
    </citation>
    <scope>IDENTIFICATION</scope>
    <source>
        <tissue evidence="2">Fruit stalk</tissue>
    </source>
</reference>
<dbReference type="Proteomes" id="UP000515121">
    <property type="component" value="Unplaced"/>
</dbReference>
<dbReference type="GeneID" id="111311211"/>
<organism evidence="1 2">
    <name type="scientific">Durio zibethinus</name>
    <name type="common">Durian</name>
    <dbReference type="NCBI Taxonomy" id="66656"/>
    <lineage>
        <taxon>Eukaryota</taxon>
        <taxon>Viridiplantae</taxon>
        <taxon>Streptophyta</taxon>
        <taxon>Embryophyta</taxon>
        <taxon>Tracheophyta</taxon>
        <taxon>Spermatophyta</taxon>
        <taxon>Magnoliopsida</taxon>
        <taxon>eudicotyledons</taxon>
        <taxon>Gunneridae</taxon>
        <taxon>Pentapetalae</taxon>
        <taxon>rosids</taxon>
        <taxon>malvids</taxon>
        <taxon>Malvales</taxon>
        <taxon>Malvaceae</taxon>
        <taxon>Helicteroideae</taxon>
        <taxon>Durio</taxon>
    </lineage>
</organism>
<proteinExistence type="predicted"/>
<dbReference type="InterPro" id="IPR004000">
    <property type="entry name" value="Actin"/>
</dbReference>
<protein>
    <submittedName>
        <fullName evidence="2">Actin-related protein 4A-like</fullName>
    </submittedName>
</protein>
<dbReference type="Gene3D" id="3.30.420.40">
    <property type="match status" value="1"/>
</dbReference>
<dbReference type="OrthoDB" id="5132116at2759"/>